<name>A0A221SDX5_9REOV</name>
<protein>
    <submittedName>
        <fullName evidence="1">Nonstructural protein 4</fullName>
    </submittedName>
</protein>
<evidence type="ECO:0000313" key="1">
    <source>
        <dbReference type="EMBL" id="ASN74342.1"/>
    </source>
</evidence>
<sequence>MAEDDSMEQMIVNTLYSNFIKFAENTTHESIKETITNSPPQKILASVLLTFGTLFATIMLKKKGINLITDKLKSNIKYLAETLVWKAEQTVDEIVKKILQQHEITKKMKHIDGILRDVEKIKYDIEHIGGLDVTKELFSMCEQKMVDIDSKVREVEKSCERRIRDYDWKINALTLHPVTQNVVHNETVVKNDEIETIDETIQNTRNKPVKTRLAPKRL</sequence>
<organism evidence="1">
    <name type="scientific">Rotavirus B</name>
    <dbReference type="NCBI Taxonomy" id="28876"/>
    <lineage>
        <taxon>Viruses</taxon>
        <taxon>Riboviria</taxon>
        <taxon>Orthornavirae</taxon>
        <taxon>Duplornaviricota</taxon>
        <taxon>Resentoviricetes</taxon>
        <taxon>Reovirales</taxon>
        <taxon>Sedoreoviridae</taxon>
        <taxon>Rotavirus</taxon>
        <taxon>Rotavirus betagastroenteritidis</taxon>
    </lineage>
</organism>
<reference evidence="1" key="1">
    <citation type="submission" date="2016-09" db="EMBL/GenBank/DDBJ databases">
        <title>Porcine Rotavirus B associated with fatal cases in newborn piglets during an outbreak on the Siberian-Chinese border.</title>
        <authorList>
            <person name="Penin A.A."/>
            <person name="Khametova K.M."/>
            <person name="Alekseev K.P."/>
            <person name="Grebennikova T.V."/>
            <person name="Yuzhakov A.G."/>
            <person name="Mukhin A.N."/>
            <person name="Moskvina A.S."/>
            <person name="Mishin A.M."/>
            <person name="Musienko M.I."/>
            <person name="Aliper T.I."/>
        </authorList>
    </citation>
    <scope>NUCLEOTIDE SEQUENCE</scope>
    <source>
        <strain evidence="1">RVB/Pig/Russia/Buryat15/GXP[X]</strain>
    </source>
</reference>
<gene>
    <name evidence="1" type="primary">NSP4</name>
</gene>
<dbReference type="EMBL" id="KX869736">
    <property type="protein sequence ID" value="ASN74342.1"/>
    <property type="molecule type" value="Genomic_RNA"/>
</dbReference>
<accession>A0A221SDX5</accession>
<proteinExistence type="predicted"/>